<protein>
    <recommendedName>
        <fullName evidence="11">Hydroxyethylthiazole kinase</fullName>
        <ecNumber evidence="11">2.7.1.50</ecNumber>
    </recommendedName>
    <alternativeName>
        <fullName evidence="11">4-methyl-5-beta-hydroxyethylthiazole kinase</fullName>
        <shortName evidence="11">TH kinase</shortName>
        <shortName evidence="11">Thz kinase</shortName>
    </alternativeName>
</protein>
<dbReference type="RefSeq" id="WP_211855420.1">
    <property type="nucleotide sequence ID" value="NZ_JAAGBB010000038.1"/>
</dbReference>
<accession>A0ABS5F524</accession>
<keyword evidence="8 11" id="KW-0067">ATP-binding</keyword>
<feature type="binding site" evidence="11">
    <location>
        <position position="121"/>
    </location>
    <ligand>
        <name>ATP</name>
        <dbReference type="ChEBI" id="CHEBI:30616"/>
    </ligand>
</feature>
<evidence type="ECO:0000313" key="12">
    <source>
        <dbReference type="EMBL" id="MBR0667642.1"/>
    </source>
</evidence>
<keyword evidence="7 11" id="KW-0418">Kinase</keyword>
<keyword evidence="4 11" id="KW-0808">Transferase</keyword>
<dbReference type="EMBL" id="JAAGBB010000038">
    <property type="protein sequence ID" value="MBR0667642.1"/>
    <property type="molecule type" value="Genomic_DNA"/>
</dbReference>
<dbReference type="Proteomes" id="UP001196870">
    <property type="component" value="Unassembled WGS sequence"/>
</dbReference>
<dbReference type="EC" id="2.7.1.50" evidence="11"/>
<evidence type="ECO:0000256" key="10">
    <source>
        <dbReference type="ARBA" id="ARBA00022977"/>
    </source>
</evidence>
<evidence type="ECO:0000256" key="8">
    <source>
        <dbReference type="ARBA" id="ARBA00022840"/>
    </source>
</evidence>
<organism evidence="12 13">
    <name type="scientific">Plastoroseomonas hellenica</name>
    <dbReference type="NCBI Taxonomy" id="2687306"/>
    <lineage>
        <taxon>Bacteria</taxon>
        <taxon>Pseudomonadati</taxon>
        <taxon>Pseudomonadota</taxon>
        <taxon>Alphaproteobacteria</taxon>
        <taxon>Acetobacterales</taxon>
        <taxon>Acetobacteraceae</taxon>
        <taxon>Plastoroseomonas</taxon>
    </lineage>
</organism>
<evidence type="ECO:0000256" key="1">
    <source>
        <dbReference type="ARBA" id="ARBA00001771"/>
    </source>
</evidence>
<proteinExistence type="inferred from homology"/>
<dbReference type="CDD" id="cd01170">
    <property type="entry name" value="THZ_kinase"/>
    <property type="match status" value="1"/>
</dbReference>
<keyword evidence="13" id="KW-1185">Reference proteome</keyword>
<evidence type="ECO:0000256" key="2">
    <source>
        <dbReference type="ARBA" id="ARBA00001946"/>
    </source>
</evidence>
<dbReference type="InterPro" id="IPR029056">
    <property type="entry name" value="Ribokinase-like"/>
</dbReference>
<dbReference type="Gene3D" id="3.40.1190.20">
    <property type="match status" value="1"/>
</dbReference>
<keyword evidence="5 11" id="KW-0479">Metal-binding</keyword>
<dbReference type="PIRSF" id="PIRSF000513">
    <property type="entry name" value="Thz_kinase"/>
    <property type="match status" value="1"/>
</dbReference>
<reference evidence="13" key="1">
    <citation type="journal article" date="2021" name="Syst. Appl. Microbiol.">
        <title>Roseomonas hellenica sp. nov., isolated from roots of wild-growing Alkanna tinctoria.</title>
        <authorList>
            <person name="Rat A."/>
            <person name="Naranjo H.D."/>
            <person name="Lebbe L."/>
            <person name="Cnockaert M."/>
            <person name="Krigas N."/>
            <person name="Grigoriadou K."/>
            <person name="Maloupa E."/>
            <person name="Willems A."/>
        </authorList>
    </citation>
    <scope>NUCLEOTIDE SEQUENCE [LARGE SCALE GENOMIC DNA]</scope>
    <source>
        <strain evidence="13">LMG 31523</strain>
    </source>
</reference>
<keyword evidence="6 11" id="KW-0547">Nucleotide-binding</keyword>
<feature type="binding site" evidence="11">
    <location>
        <position position="194"/>
    </location>
    <ligand>
        <name>substrate</name>
    </ligand>
</feature>
<evidence type="ECO:0000256" key="9">
    <source>
        <dbReference type="ARBA" id="ARBA00022842"/>
    </source>
</evidence>
<keyword evidence="9 11" id="KW-0460">Magnesium</keyword>
<dbReference type="SUPFAM" id="SSF53613">
    <property type="entry name" value="Ribokinase-like"/>
    <property type="match status" value="1"/>
</dbReference>
<comment type="similarity">
    <text evidence="11">Belongs to the Thz kinase family.</text>
</comment>
<comment type="catalytic activity">
    <reaction evidence="1 11">
        <text>5-(2-hydroxyethyl)-4-methylthiazole + ATP = 4-methyl-5-(2-phosphooxyethyl)-thiazole + ADP + H(+)</text>
        <dbReference type="Rhea" id="RHEA:24212"/>
        <dbReference type="ChEBI" id="CHEBI:15378"/>
        <dbReference type="ChEBI" id="CHEBI:17957"/>
        <dbReference type="ChEBI" id="CHEBI:30616"/>
        <dbReference type="ChEBI" id="CHEBI:58296"/>
        <dbReference type="ChEBI" id="CHEBI:456216"/>
        <dbReference type="EC" id="2.7.1.50"/>
    </reaction>
</comment>
<dbReference type="PRINTS" id="PR01099">
    <property type="entry name" value="HYETHTZKNASE"/>
</dbReference>
<evidence type="ECO:0000256" key="5">
    <source>
        <dbReference type="ARBA" id="ARBA00022723"/>
    </source>
</evidence>
<dbReference type="HAMAP" id="MF_00228">
    <property type="entry name" value="Thz_kinase"/>
    <property type="match status" value="1"/>
</dbReference>
<dbReference type="NCBIfam" id="NF006830">
    <property type="entry name" value="PRK09355.1"/>
    <property type="match status" value="1"/>
</dbReference>
<comment type="caution">
    <text evidence="12">The sequence shown here is derived from an EMBL/GenBank/DDBJ whole genome shotgun (WGS) entry which is preliminary data.</text>
</comment>
<evidence type="ECO:0000313" key="13">
    <source>
        <dbReference type="Proteomes" id="UP001196870"/>
    </source>
</evidence>
<name>A0ABS5F524_9PROT</name>
<evidence type="ECO:0000256" key="11">
    <source>
        <dbReference type="HAMAP-Rule" id="MF_00228"/>
    </source>
</evidence>
<evidence type="ECO:0000256" key="6">
    <source>
        <dbReference type="ARBA" id="ARBA00022741"/>
    </source>
</evidence>
<dbReference type="GO" id="GO:0004417">
    <property type="term" value="F:hydroxyethylthiazole kinase activity"/>
    <property type="evidence" value="ECO:0007669"/>
    <property type="project" value="UniProtKB-EC"/>
</dbReference>
<feature type="binding site" evidence="11">
    <location>
        <position position="167"/>
    </location>
    <ligand>
        <name>ATP</name>
        <dbReference type="ChEBI" id="CHEBI:30616"/>
    </ligand>
</feature>
<evidence type="ECO:0000256" key="4">
    <source>
        <dbReference type="ARBA" id="ARBA00022679"/>
    </source>
</evidence>
<evidence type="ECO:0000256" key="3">
    <source>
        <dbReference type="ARBA" id="ARBA00004868"/>
    </source>
</evidence>
<comment type="cofactor">
    <cofactor evidence="2 11">
        <name>Mg(2+)</name>
        <dbReference type="ChEBI" id="CHEBI:18420"/>
    </cofactor>
</comment>
<dbReference type="Pfam" id="PF02110">
    <property type="entry name" value="HK"/>
    <property type="match status" value="1"/>
</dbReference>
<feature type="binding site" evidence="11">
    <location>
        <position position="46"/>
    </location>
    <ligand>
        <name>substrate</name>
    </ligand>
</feature>
<comment type="function">
    <text evidence="11">Catalyzes the phosphorylation of the hydroxyl group of 4-methyl-5-beta-hydroxyethylthiazole (THZ).</text>
</comment>
<evidence type="ECO:0000256" key="7">
    <source>
        <dbReference type="ARBA" id="ARBA00022777"/>
    </source>
</evidence>
<comment type="pathway">
    <text evidence="3 11">Cofactor biosynthesis; thiamine diphosphate biosynthesis; 4-methyl-5-(2-phosphoethyl)-thiazole from 5-(2-hydroxyethyl)-4-methylthiazole: step 1/1.</text>
</comment>
<keyword evidence="10 11" id="KW-0784">Thiamine biosynthesis</keyword>
<dbReference type="InterPro" id="IPR000417">
    <property type="entry name" value="Hyethyz_kinase"/>
</dbReference>
<gene>
    <name evidence="11 12" type="primary">thiM</name>
    <name evidence="12" type="ORF">GXW71_25025</name>
</gene>
<sequence length="269" mass="27153">MTTAKTPGTALQAMRDAAPLVQCITNYVAMNIAANVMLAAGASPAMVHTEEEAGEFAAIAGALTVNIGTLSPDFLNGMRVSARAAAEAGRPWVLDPVAHYATAFRRDAVAELMALRPTIIRGNASEIIALAGGQSAGRGVDSGDVVERAEGAAVMLARRHGAVVAATGAIDFVTDGTQAVRIEGGSPLMPQVTALGCSLTCLVGAFAAVEPEAPFAAAVAALACFAVAGERAGRDAAGPGSFGWRFLDALSVLDAHGLDAEARITIAAV</sequence>